<gene>
    <name evidence="1" type="ORF">C2134_15695</name>
</gene>
<accession>A0A2K4MJP3</accession>
<sequence>MASLWVQIVDFGQLMVPNFKEALLVRADCVIWGLLLFGQSGSPHGSPRMAAFEEKPAEVSRKTVEIQEY</sequence>
<dbReference type="Proteomes" id="UP000236416">
    <property type="component" value="Unassembled WGS sequence"/>
</dbReference>
<organism evidence="1 2">
    <name type="scientific">Chromobacterium sinusclupearum</name>
    <dbReference type="NCBI Taxonomy" id="2077146"/>
    <lineage>
        <taxon>Bacteria</taxon>
        <taxon>Pseudomonadati</taxon>
        <taxon>Pseudomonadota</taxon>
        <taxon>Betaproteobacteria</taxon>
        <taxon>Neisseriales</taxon>
        <taxon>Chromobacteriaceae</taxon>
        <taxon>Chromobacterium</taxon>
    </lineage>
</organism>
<protein>
    <submittedName>
        <fullName evidence="1">Uncharacterized protein</fullName>
    </submittedName>
</protein>
<comment type="caution">
    <text evidence="1">The sequence shown here is derived from an EMBL/GenBank/DDBJ whole genome shotgun (WGS) entry which is preliminary data.</text>
</comment>
<proteinExistence type="predicted"/>
<evidence type="ECO:0000313" key="1">
    <source>
        <dbReference type="EMBL" id="POA97288.1"/>
    </source>
</evidence>
<dbReference type="AlphaFoldDB" id="A0A2K4MJP3"/>
<reference evidence="1 2" key="1">
    <citation type="submission" date="2018-01" db="EMBL/GenBank/DDBJ databases">
        <title>Genomic Sequence of Chromobacterium MWU13-2610 from wild cranberry bogs within the Cape Cod National Seashore.</title>
        <authorList>
            <person name="O'Hara-Hanley K."/>
            <person name="Soby S."/>
            <person name="Harrison A."/>
        </authorList>
    </citation>
    <scope>NUCLEOTIDE SEQUENCE [LARGE SCALE GENOMIC DNA]</scope>
    <source>
        <strain evidence="1 2">MWU13-2610</strain>
    </source>
</reference>
<dbReference type="EMBL" id="PPTF01000073">
    <property type="protein sequence ID" value="POA97288.1"/>
    <property type="molecule type" value="Genomic_DNA"/>
</dbReference>
<evidence type="ECO:0000313" key="2">
    <source>
        <dbReference type="Proteomes" id="UP000236416"/>
    </source>
</evidence>
<name>A0A2K4MJP3_9NEIS</name>
<keyword evidence="2" id="KW-1185">Reference proteome</keyword>